<evidence type="ECO:0000259" key="1">
    <source>
        <dbReference type="PROSITE" id="PS51833"/>
    </source>
</evidence>
<organism evidence="2 3">
    <name type="scientific">Noviherbaspirillum saxi</name>
    <dbReference type="NCBI Taxonomy" id="2320863"/>
    <lineage>
        <taxon>Bacteria</taxon>
        <taxon>Pseudomonadati</taxon>
        <taxon>Pseudomonadota</taxon>
        <taxon>Betaproteobacteria</taxon>
        <taxon>Burkholderiales</taxon>
        <taxon>Oxalobacteraceae</taxon>
        <taxon>Noviherbaspirillum</taxon>
    </lineage>
</organism>
<keyword evidence="3" id="KW-1185">Reference proteome</keyword>
<dbReference type="PIRSF" id="PIRSF003180">
    <property type="entry name" value="DiGMPpdiest_YuxH"/>
    <property type="match status" value="1"/>
</dbReference>
<dbReference type="Pfam" id="PF00563">
    <property type="entry name" value="EAL"/>
    <property type="match status" value="1"/>
</dbReference>
<dbReference type="Gene3D" id="3.20.20.450">
    <property type="entry name" value="EAL domain"/>
    <property type="match status" value="1"/>
</dbReference>
<protein>
    <submittedName>
        <fullName evidence="2">EAL domain-containing protein</fullName>
    </submittedName>
</protein>
<dbReference type="Gene3D" id="1.10.3210.10">
    <property type="entry name" value="Hypothetical protein af1432"/>
    <property type="match status" value="1"/>
</dbReference>
<gene>
    <name evidence="2" type="ORF">D3871_23140</name>
</gene>
<dbReference type="Pfam" id="PF08668">
    <property type="entry name" value="HDOD"/>
    <property type="match status" value="1"/>
</dbReference>
<dbReference type="SUPFAM" id="SSF141868">
    <property type="entry name" value="EAL domain-like"/>
    <property type="match status" value="1"/>
</dbReference>
<sequence>MMSISVTFSSSHRVLLASDFFMARRPIVDRHKQLAAYELLFCQAHEQADAAVALDGEQPANASVLEDVCQHGLGRILGDTIGVLYIDAQALMSDIFHFLPAKQIILELAPGPKVTPALIERISALHQQGFRFALAIDADADAGESPQLLPYIDGIRIDVTFRKREELSHFSSMFKTHGKMLLAERVDTMDQYQECLELGFDYFQGYHFAEPHILEGKKLSPSQLAVIDLMAMLASDADDSVIEHAIKGDVTLGLNLLRLVNTPAISTHRIESLRQALIAIGRNQLQRWLHIMLYAERDASGKAVIPLMMQATTRGRLMELVAQRMRPGNRGLADTAFTVGIMSLMDSLFSMPMADIVQQIPVIDEVADALLQREGYFGKLLRLAEQTEWHEGTGSKLAQSLAELNLSCKDLYLLQLSAFEWSDQVTRGMH</sequence>
<dbReference type="EMBL" id="QYUO01000002">
    <property type="protein sequence ID" value="RJF96217.1"/>
    <property type="molecule type" value="Genomic_DNA"/>
</dbReference>
<evidence type="ECO:0000313" key="2">
    <source>
        <dbReference type="EMBL" id="RJF96217.1"/>
    </source>
</evidence>
<dbReference type="SUPFAM" id="SSF109604">
    <property type="entry name" value="HD-domain/PDEase-like"/>
    <property type="match status" value="1"/>
</dbReference>
<dbReference type="OrthoDB" id="8768664at2"/>
<dbReference type="InterPro" id="IPR001633">
    <property type="entry name" value="EAL_dom"/>
</dbReference>
<dbReference type="InterPro" id="IPR035919">
    <property type="entry name" value="EAL_sf"/>
</dbReference>
<feature type="domain" description="HDOD" evidence="1">
    <location>
        <begin position="219"/>
        <end position="411"/>
    </location>
</feature>
<dbReference type="SMART" id="SM00052">
    <property type="entry name" value="EAL"/>
    <property type="match status" value="1"/>
</dbReference>
<dbReference type="InterPro" id="IPR013976">
    <property type="entry name" value="HDOD"/>
</dbReference>
<dbReference type="PROSITE" id="PS51833">
    <property type="entry name" value="HDOD"/>
    <property type="match status" value="1"/>
</dbReference>
<dbReference type="PANTHER" id="PTHR33525">
    <property type="match status" value="1"/>
</dbReference>
<dbReference type="RefSeq" id="WP_119771365.1">
    <property type="nucleotide sequence ID" value="NZ_QYUO01000002.1"/>
</dbReference>
<dbReference type="AlphaFoldDB" id="A0A3A3FLN3"/>
<evidence type="ECO:0000313" key="3">
    <source>
        <dbReference type="Proteomes" id="UP000265955"/>
    </source>
</evidence>
<dbReference type="PANTHER" id="PTHR33525:SF4">
    <property type="entry name" value="CYCLIC DI-GMP PHOSPHODIESTERASE CDGJ"/>
    <property type="match status" value="1"/>
</dbReference>
<proteinExistence type="predicted"/>
<reference evidence="3" key="1">
    <citation type="submission" date="2018-09" db="EMBL/GenBank/DDBJ databases">
        <authorList>
            <person name="Zhu H."/>
        </authorList>
    </citation>
    <scope>NUCLEOTIDE SEQUENCE [LARGE SCALE GENOMIC DNA]</scope>
    <source>
        <strain evidence="3">K1R23-30</strain>
    </source>
</reference>
<name>A0A3A3FLN3_9BURK</name>
<accession>A0A3A3FLN3</accession>
<dbReference type="InterPro" id="IPR014408">
    <property type="entry name" value="dGMP_Pdiesterase_EAL/HD-GYP"/>
</dbReference>
<comment type="caution">
    <text evidence="2">The sequence shown here is derived from an EMBL/GenBank/DDBJ whole genome shotgun (WGS) entry which is preliminary data.</text>
</comment>
<dbReference type="Proteomes" id="UP000265955">
    <property type="component" value="Unassembled WGS sequence"/>
</dbReference>
<dbReference type="InterPro" id="IPR052340">
    <property type="entry name" value="RNase_Y/CdgJ"/>
</dbReference>